<protein>
    <recommendedName>
        <fullName evidence="4">Secreted protein</fullName>
    </recommendedName>
</protein>
<gene>
    <name evidence="2" type="ORF">Lboz_2760</name>
</gene>
<keyword evidence="3" id="KW-1185">Reference proteome</keyword>
<organism evidence="2 3">
    <name type="scientific">Legionella bozemanae</name>
    <name type="common">Fluoribacter bozemanae</name>
    <dbReference type="NCBI Taxonomy" id="447"/>
    <lineage>
        <taxon>Bacteria</taxon>
        <taxon>Pseudomonadati</taxon>
        <taxon>Pseudomonadota</taxon>
        <taxon>Gammaproteobacteria</taxon>
        <taxon>Legionellales</taxon>
        <taxon>Legionellaceae</taxon>
        <taxon>Legionella</taxon>
    </lineage>
</organism>
<evidence type="ECO:0000256" key="1">
    <source>
        <dbReference type="SAM" id="SignalP"/>
    </source>
</evidence>
<accession>A0A0W0RJI0</accession>
<sequence length="142" mass="15908">MKLKSLLFALCFCLIGQVFAANAHLHPKATEADKNHKSAGKSTMYPGYCEIEIINNSIDNVRVYGSFDDGAPLDPFTIFYYDAPHYISLYYYGYCHSGMNLLIQGPYGTIYSGWTNVNSTVRIVNYLNKGVKGEKVEITAKK</sequence>
<evidence type="ECO:0000313" key="3">
    <source>
        <dbReference type="Proteomes" id="UP000054695"/>
    </source>
</evidence>
<dbReference type="PATRIC" id="fig|447.4.peg.2940"/>
<evidence type="ECO:0008006" key="4">
    <source>
        <dbReference type="Google" id="ProtNLM"/>
    </source>
</evidence>
<dbReference type="RefSeq" id="WP_058460349.1">
    <property type="nucleotide sequence ID" value="NZ_CAAAIY010000002.1"/>
</dbReference>
<comment type="caution">
    <text evidence="2">The sequence shown here is derived from an EMBL/GenBank/DDBJ whole genome shotgun (WGS) entry which is preliminary data.</text>
</comment>
<feature type="signal peptide" evidence="1">
    <location>
        <begin position="1"/>
        <end position="20"/>
    </location>
</feature>
<feature type="chain" id="PRO_5006910975" description="Secreted protein" evidence="1">
    <location>
        <begin position="21"/>
        <end position="142"/>
    </location>
</feature>
<keyword evidence="1" id="KW-0732">Signal</keyword>
<dbReference type="STRING" id="447.Lboz_2760"/>
<evidence type="ECO:0000313" key="2">
    <source>
        <dbReference type="EMBL" id="KTC71183.1"/>
    </source>
</evidence>
<dbReference type="OrthoDB" id="5637477at2"/>
<dbReference type="EMBL" id="LNXU01000032">
    <property type="protein sequence ID" value="KTC71183.1"/>
    <property type="molecule type" value="Genomic_DNA"/>
</dbReference>
<dbReference type="AlphaFoldDB" id="A0A0W0RJI0"/>
<proteinExistence type="predicted"/>
<dbReference type="Proteomes" id="UP000054695">
    <property type="component" value="Unassembled WGS sequence"/>
</dbReference>
<name>A0A0W0RJI0_LEGBO</name>
<reference evidence="2 3" key="1">
    <citation type="submission" date="2015-11" db="EMBL/GenBank/DDBJ databases">
        <title>Genomic analysis of 38 Legionella species identifies large and diverse effector repertoires.</title>
        <authorList>
            <person name="Burstein D."/>
            <person name="Amaro F."/>
            <person name="Zusman T."/>
            <person name="Lifshitz Z."/>
            <person name="Cohen O."/>
            <person name="Gilbert J.A."/>
            <person name="Pupko T."/>
            <person name="Shuman H.A."/>
            <person name="Segal G."/>
        </authorList>
    </citation>
    <scope>NUCLEOTIDE SEQUENCE [LARGE SCALE GENOMIC DNA]</scope>
    <source>
        <strain evidence="2 3">WIGA</strain>
    </source>
</reference>